<organism evidence="2 3">
    <name type="scientific">Solanum tuberosum</name>
    <name type="common">Potato</name>
    <dbReference type="NCBI Taxonomy" id="4113"/>
    <lineage>
        <taxon>Eukaryota</taxon>
        <taxon>Viridiplantae</taxon>
        <taxon>Streptophyta</taxon>
        <taxon>Embryophyta</taxon>
        <taxon>Tracheophyta</taxon>
        <taxon>Spermatophyta</taxon>
        <taxon>Magnoliopsida</taxon>
        <taxon>eudicotyledons</taxon>
        <taxon>Gunneridae</taxon>
        <taxon>Pentapetalae</taxon>
        <taxon>asterids</taxon>
        <taxon>lamiids</taxon>
        <taxon>Solanales</taxon>
        <taxon>Solanaceae</taxon>
        <taxon>Solanoideae</taxon>
        <taxon>Solaneae</taxon>
        <taxon>Solanum</taxon>
    </lineage>
</organism>
<reference evidence="3" key="1">
    <citation type="journal article" date="2011" name="Nature">
        <title>Genome sequence and analysis of the tuber crop potato.</title>
        <authorList>
            <consortium name="The Potato Genome Sequencing Consortium"/>
        </authorList>
    </citation>
    <scope>NUCLEOTIDE SEQUENCE [LARGE SCALE GENOMIC DNA]</scope>
    <source>
        <strain evidence="3">cv. DM1-3 516 R44</strain>
    </source>
</reference>
<name>M1AP08_SOLTU</name>
<reference evidence="2" key="2">
    <citation type="submission" date="2015-06" db="UniProtKB">
        <authorList>
            <consortium name="EnsemblPlants"/>
        </authorList>
    </citation>
    <scope>IDENTIFICATION</scope>
    <source>
        <strain evidence="2">DM1-3 516 R44</strain>
    </source>
</reference>
<evidence type="ECO:0000313" key="3">
    <source>
        <dbReference type="Proteomes" id="UP000011115"/>
    </source>
</evidence>
<dbReference type="PANTHER" id="PTHR34482">
    <property type="entry name" value="DNA DAMAGE-INDUCIBLE PROTEIN 1-LIKE"/>
    <property type="match status" value="1"/>
</dbReference>
<dbReference type="PaxDb" id="4113-PGSC0003DMT400027003"/>
<dbReference type="EnsemblPlants" id="PGSC0003DMT400027003">
    <property type="protein sequence ID" value="PGSC0003DMT400027003"/>
    <property type="gene ID" value="PGSC0003DMG400010419"/>
</dbReference>
<dbReference type="Gramene" id="PGSC0003DMT400027003">
    <property type="protein sequence ID" value="PGSC0003DMT400027003"/>
    <property type="gene ID" value="PGSC0003DMG400010419"/>
</dbReference>
<dbReference type="AlphaFoldDB" id="M1AP08"/>
<dbReference type="Proteomes" id="UP000011115">
    <property type="component" value="Unassembled WGS sequence"/>
</dbReference>
<dbReference type="PANTHER" id="PTHR34482:SF57">
    <property type="entry name" value="RETROTRANSPOSON GAG DOMAIN-CONTAINING PROTEIN"/>
    <property type="match status" value="1"/>
</dbReference>
<dbReference type="InParanoid" id="M1AP08"/>
<dbReference type="HOGENOM" id="CLU_043741_3_1_1"/>
<sequence length="202" mass="23276">MTVQEYSLKFTQLSKYAPTLVENSKVEMNHFMMGVSKLVENECCVAMLIDDMDISRLMVFAQRMEESKLKKEFKEKKRSRLDDEKSLDDESDGHGRHRFRQKFPEQGPLSTPKFNQKRVSNPKLQEDGSEILLPGCSKCDRRHEGECLAGSNVCFGCGELGHKIRHYPKVARNKEDSRHRSQPYPFSGPIGMGEKAPRKNRH</sequence>
<proteinExistence type="predicted"/>
<protein>
    <submittedName>
        <fullName evidence="2">Retrotransposon gag protein</fullName>
    </submittedName>
</protein>
<evidence type="ECO:0000256" key="1">
    <source>
        <dbReference type="SAM" id="MobiDB-lite"/>
    </source>
</evidence>
<feature type="region of interest" description="Disordered" evidence="1">
    <location>
        <begin position="170"/>
        <end position="202"/>
    </location>
</feature>
<feature type="compositionally biased region" description="Polar residues" evidence="1">
    <location>
        <begin position="108"/>
        <end position="123"/>
    </location>
</feature>
<evidence type="ECO:0000313" key="2">
    <source>
        <dbReference type="EnsemblPlants" id="PGSC0003DMT400027003"/>
    </source>
</evidence>
<feature type="region of interest" description="Disordered" evidence="1">
    <location>
        <begin position="71"/>
        <end position="126"/>
    </location>
</feature>
<keyword evidence="3" id="KW-1185">Reference proteome</keyword>
<feature type="compositionally biased region" description="Basic and acidic residues" evidence="1">
    <location>
        <begin position="71"/>
        <end position="84"/>
    </location>
</feature>
<accession>M1AP08</accession>